<reference evidence="2 3" key="1">
    <citation type="journal article" date="2011" name="J. Bacteriol.">
        <title>Genome sequence of the 1,4-dioxane-degrading Pseudonocardia dioxanivorans strain CB1190.</title>
        <authorList>
            <person name="Sales C.M."/>
            <person name="Mahendra S."/>
            <person name="Grostern A."/>
            <person name="Parales R.E."/>
            <person name="Goodwin L.A."/>
            <person name="Woyke T."/>
            <person name="Nolan M."/>
            <person name="Lapidus A."/>
            <person name="Chertkov O."/>
            <person name="Ovchinnikova G."/>
            <person name="Sczyrba A."/>
            <person name="Alvarez-Cohen L."/>
        </authorList>
    </citation>
    <scope>NUCLEOTIDE SEQUENCE [LARGE SCALE GENOMIC DNA]</scope>
    <source>
        <strain evidence="3">ATCC 55486 / DSM 44775 / JCM 13855 / CB1190</strain>
    </source>
</reference>
<feature type="domain" description="UspA" evidence="1">
    <location>
        <begin position="45"/>
        <end position="156"/>
    </location>
</feature>
<protein>
    <submittedName>
        <fullName evidence="2">UspA domain-containing protein</fullName>
    </submittedName>
</protein>
<dbReference type="HOGENOM" id="CLU_920918_0_0_11"/>
<proteinExistence type="predicted"/>
<name>F4CKK6_PSEUX</name>
<dbReference type="STRING" id="675635.Psed_0713"/>
<evidence type="ECO:0000313" key="2">
    <source>
        <dbReference type="EMBL" id="AEA22976.1"/>
    </source>
</evidence>
<dbReference type="SUPFAM" id="SSF52402">
    <property type="entry name" value="Adenine nucleotide alpha hydrolases-like"/>
    <property type="match status" value="2"/>
</dbReference>
<dbReference type="Gene3D" id="3.40.50.620">
    <property type="entry name" value="HUPs"/>
    <property type="match status" value="2"/>
</dbReference>
<dbReference type="Pfam" id="PF00582">
    <property type="entry name" value="Usp"/>
    <property type="match status" value="1"/>
</dbReference>
<gene>
    <name evidence="2" type="ordered locus">Psed_0713</name>
</gene>
<evidence type="ECO:0000313" key="3">
    <source>
        <dbReference type="Proteomes" id="UP000007809"/>
    </source>
</evidence>
<keyword evidence="3" id="KW-1185">Reference proteome</keyword>
<dbReference type="AlphaFoldDB" id="F4CKK6"/>
<dbReference type="KEGG" id="pdx:Psed_0713"/>
<accession>F4CKK6</accession>
<dbReference type="Proteomes" id="UP000007809">
    <property type="component" value="Chromosome"/>
</dbReference>
<dbReference type="InterPro" id="IPR006016">
    <property type="entry name" value="UspA"/>
</dbReference>
<evidence type="ECO:0000259" key="1">
    <source>
        <dbReference type="Pfam" id="PF00582"/>
    </source>
</evidence>
<dbReference type="EMBL" id="CP002593">
    <property type="protein sequence ID" value="AEA22976.1"/>
    <property type="molecule type" value="Genomic_DNA"/>
</dbReference>
<dbReference type="eggNOG" id="COG0589">
    <property type="taxonomic scope" value="Bacteria"/>
</dbReference>
<dbReference type="RefSeq" id="WP_013672917.1">
    <property type="nucleotide sequence ID" value="NC_015312.1"/>
</dbReference>
<sequence>MNEPRPGAAMALAGAAEPADLVAPAGVSPVVGAPVVGAPVVGAPVVVAVDDSATAFGAVAWAADEAAARGCGLVVLGAVDDLGVGAGRHPGGVLEHARGVARRRQPSLVVGVRRVDDEPVAGLLDVAEDARLLVLGAARGPGPSDLVGRTSCPVVVVLASPDGPVGPDGPVIAGVDGTTADTAVLAAAFGAAAAHDLPLTVVHAGHGPRPRVPDDVDDQLAAWSVPYPSVRVTADAVQEEPATALALRSSGAALVVVGGGRHGGVGTVGRALLTASACPLLFAATPLGGRERTGPGTADAAS</sequence>
<organism evidence="2 3">
    <name type="scientific">Pseudonocardia dioxanivorans (strain ATCC 55486 / DSM 44775 / JCM 13855 / CB1190)</name>
    <dbReference type="NCBI Taxonomy" id="675635"/>
    <lineage>
        <taxon>Bacteria</taxon>
        <taxon>Bacillati</taxon>
        <taxon>Actinomycetota</taxon>
        <taxon>Actinomycetes</taxon>
        <taxon>Pseudonocardiales</taxon>
        <taxon>Pseudonocardiaceae</taxon>
        <taxon>Pseudonocardia</taxon>
    </lineage>
</organism>
<dbReference type="InterPro" id="IPR014729">
    <property type="entry name" value="Rossmann-like_a/b/a_fold"/>
</dbReference>